<dbReference type="Gene3D" id="3.40.50.720">
    <property type="entry name" value="NAD(P)-binding Rossmann-like Domain"/>
    <property type="match status" value="1"/>
</dbReference>
<evidence type="ECO:0000256" key="2">
    <source>
        <dbReference type="ARBA" id="ARBA00006464"/>
    </source>
</evidence>
<dbReference type="AlphaFoldDB" id="Q01Q71"/>
<evidence type="ECO:0000256" key="6">
    <source>
        <dbReference type="ARBA" id="ARBA00023136"/>
    </source>
</evidence>
<feature type="transmembrane region" description="Helical" evidence="7">
    <location>
        <begin position="79"/>
        <end position="101"/>
    </location>
</feature>
<evidence type="ECO:0000256" key="7">
    <source>
        <dbReference type="SAM" id="Phobius"/>
    </source>
</evidence>
<dbReference type="STRING" id="234267.Acid_7288"/>
<keyword evidence="5 7" id="KW-1133">Transmembrane helix</keyword>
<comment type="subcellular location">
    <subcellularLocation>
        <location evidence="1">Membrane</location>
        <topology evidence="1">Multi-pass membrane protein</topology>
    </subcellularLocation>
</comment>
<keyword evidence="3 9" id="KW-0808">Transferase</keyword>
<dbReference type="eggNOG" id="COG2148">
    <property type="taxonomic scope" value="Bacteria"/>
</dbReference>
<gene>
    <name evidence="9" type="ordered locus">Acid_7288</name>
</gene>
<evidence type="ECO:0000259" key="8">
    <source>
        <dbReference type="Pfam" id="PF02397"/>
    </source>
</evidence>
<feature type="transmembrane region" description="Helical" evidence="7">
    <location>
        <begin position="48"/>
        <end position="67"/>
    </location>
</feature>
<dbReference type="Pfam" id="PF02397">
    <property type="entry name" value="Bac_transf"/>
    <property type="match status" value="1"/>
</dbReference>
<sequence length="469" mass="53514">MFSRHRKARVLFGLSDVLVTTLAFLAAYQTRAVLPLEHAFSLSTDKRALIYGFAALAWVVIGLWLEVYEKLDSGHPRVIVRDTAYQCVYGALCLIVFEYVLRLDLSRFFLVLFAAYAWVLLLLFRLTAGRVVGVIRREFAAPHYVMVVGTGERAIRMARGLEHSSEYGVRLRGFLSETHEAPTEIHLRASYKVLPIDDLQAILSSHVVDEVIFAVGSEKLAELEEVFLMCDEEGVRTRVAVDFFPHVNSTVSLDRFGDTPLLTFSAAPYDEIKLLLKRSTDILVAAAGLLVLAPLMLAIAILIRLTSPGPAIFRQVRCGLNGRLFLFYKFRSMVQNAEEMKKDLEHLNTRETVFKIPHDPRLTRLGAILRKFSVDEWPQLWNVLRGDMSLVGPRPAVPGEVEQYKRWQRRRLRMRPGLTCLWAISGRDNVDFETWMKMDMQYIDNWSLALDWKILLRTIPRVLTGHGAH</sequence>
<dbReference type="HOGENOM" id="CLU_024920_3_4_0"/>
<dbReference type="NCBIfam" id="TIGR03025">
    <property type="entry name" value="EPS_sugtrans"/>
    <property type="match status" value="1"/>
</dbReference>
<keyword evidence="6 7" id="KW-0472">Membrane</keyword>
<feature type="transmembrane region" description="Helical" evidence="7">
    <location>
        <begin position="282"/>
        <end position="303"/>
    </location>
</feature>
<dbReference type="InParanoid" id="Q01Q71"/>
<accession>Q01Q71</accession>
<dbReference type="OrthoDB" id="9808602at2"/>
<evidence type="ECO:0000313" key="9">
    <source>
        <dbReference type="EMBL" id="ABJ88199.1"/>
    </source>
</evidence>
<dbReference type="InterPro" id="IPR003362">
    <property type="entry name" value="Bact_transf"/>
</dbReference>
<reference evidence="9" key="1">
    <citation type="submission" date="2006-10" db="EMBL/GenBank/DDBJ databases">
        <title>Complete sequence of Solibacter usitatus Ellin6076.</title>
        <authorList>
            <consortium name="US DOE Joint Genome Institute"/>
            <person name="Copeland A."/>
            <person name="Lucas S."/>
            <person name="Lapidus A."/>
            <person name="Barry K."/>
            <person name="Detter J.C."/>
            <person name="Glavina del Rio T."/>
            <person name="Hammon N."/>
            <person name="Israni S."/>
            <person name="Dalin E."/>
            <person name="Tice H."/>
            <person name="Pitluck S."/>
            <person name="Thompson L.S."/>
            <person name="Brettin T."/>
            <person name="Bruce D."/>
            <person name="Han C."/>
            <person name="Tapia R."/>
            <person name="Gilna P."/>
            <person name="Schmutz J."/>
            <person name="Larimer F."/>
            <person name="Land M."/>
            <person name="Hauser L."/>
            <person name="Kyrpides N."/>
            <person name="Mikhailova N."/>
            <person name="Janssen P.H."/>
            <person name="Kuske C.R."/>
            <person name="Richardson P."/>
        </authorList>
    </citation>
    <scope>NUCLEOTIDE SEQUENCE</scope>
    <source>
        <strain evidence="9">Ellin6076</strain>
    </source>
</reference>
<feature type="domain" description="Bacterial sugar transferase" evidence="8">
    <location>
        <begin position="277"/>
        <end position="463"/>
    </location>
</feature>
<name>Q01Q71_SOLUE</name>
<dbReference type="InterPro" id="IPR017475">
    <property type="entry name" value="EPS_sugar_tfrase"/>
</dbReference>
<dbReference type="PANTHER" id="PTHR30576:SF10">
    <property type="entry name" value="SLL5057 PROTEIN"/>
    <property type="match status" value="1"/>
</dbReference>
<dbReference type="KEGG" id="sus:Acid_7288"/>
<keyword evidence="4 7" id="KW-0812">Transmembrane</keyword>
<dbReference type="Pfam" id="PF13727">
    <property type="entry name" value="CoA_binding_3"/>
    <property type="match status" value="1"/>
</dbReference>
<dbReference type="EMBL" id="CP000473">
    <property type="protein sequence ID" value="ABJ88199.1"/>
    <property type="molecule type" value="Genomic_DNA"/>
</dbReference>
<dbReference type="eggNOG" id="COG1086">
    <property type="taxonomic scope" value="Bacteria"/>
</dbReference>
<dbReference type="PANTHER" id="PTHR30576">
    <property type="entry name" value="COLANIC BIOSYNTHESIS UDP-GLUCOSE LIPID CARRIER TRANSFERASE"/>
    <property type="match status" value="1"/>
</dbReference>
<evidence type="ECO:0000256" key="4">
    <source>
        <dbReference type="ARBA" id="ARBA00022692"/>
    </source>
</evidence>
<evidence type="ECO:0000256" key="5">
    <source>
        <dbReference type="ARBA" id="ARBA00022989"/>
    </source>
</evidence>
<evidence type="ECO:0000256" key="1">
    <source>
        <dbReference type="ARBA" id="ARBA00004141"/>
    </source>
</evidence>
<feature type="transmembrane region" description="Helical" evidence="7">
    <location>
        <begin position="107"/>
        <end position="128"/>
    </location>
</feature>
<dbReference type="GO" id="GO:0016020">
    <property type="term" value="C:membrane"/>
    <property type="evidence" value="ECO:0007669"/>
    <property type="project" value="UniProtKB-SubCell"/>
</dbReference>
<dbReference type="GO" id="GO:0047360">
    <property type="term" value="F:undecaprenyl-phosphate galactose phosphotransferase activity"/>
    <property type="evidence" value="ECO:0007669"/>
    <property type="project" value="UniProtKB-EC"/>
</dbReference>
<evidence type="ECO:0000256" key="3">
    <source>
        <dbReference type="ARBA" id="ARBA00022679"/>
    </source>
</evidence>
<protein>
    <submittedName>
        <fullName evidence="9">Undecaprenyl-phosphate galactose phosphotransferase</fullName>
        <ecNumber evidence="9">2.7.8.6</ecNumber>
    </submittedName>
</protein>
<dbReference type="EC" id="2.7.8.6" evidence="9"/>
<organism evidence="9">
    <name type="scientific">Solibacter usitatus (strain Ellin6076)</name>
    <dbReference type="NCBI Taxonomy" id="234267"/>
    <lineage>
        <taxon>Bacteria</taxon>
        <taxon>Pseudomonadati</taxon>
        <taxon>Acidobacteriota</taxon>
        <taxon>Terriglobia</taxon>
        <taxon>Bryobacterales</taxon>
        <taxon>Solibacteraceae</taxon>
        <taxon>Candidatus Solibacter</taxon>
    </lineage>
</organism>
<comment type="similarity">
    <text evidence="2">Belongs to the bacterial sugar transferase family.</text>
</comment>
<proteinExistence type="inferred from homology"/>